<dbReference type="InterPro" id="IPR001810">
    <property type="entry name" value="F-box_dom"/>
</dbReference>
<protein>
    <recommendedName>
        <fullName evidence="2">F-box domain-containing protein</fullName>
    </recommendedName>
</protein>
<evidence type="ECO:0000259" key="2">
    <source>
        <dbReference type="Pfam" id="PF00646"/>
    </source>
</evidence>
<dbReference type="InterPro" id="IPR036047">
    <property type="entry name" value="F-box-like_dom_sf"/>
</dbReference>
<gene>
    <name evidence="3" type="ORF">BG006_005388</name>
</gene>
<evidence type="ECO:0000313" key="3">
    <source>
        <dbReference type="EMBL" id="KAF9331764.1"/>
    </source>
</evidence>
<name>A0A9P5SMK5_9FUNG</name>
<dbReference type="Pfam" id="PF00646">
    <property type="entry name" value="F-box"/>
    <property type="match status" value="1"/>
</dbReference>
<dbReference type="SUPFAM" id="SSF81383">
    <property type="entry name" value="F-box domain"/>
    <property type="match status" value="1"/>
</dbReference>
<dbReference type="CDD" id="cd09917">
    <property type="entry name" value="F-box_SF"/>
    <property type="match status" value="1"/>
</dbReference>
<sequence length="642" mass="72554">MANQPSQRLSPIQVPELLRHILSFLDQGTLHTRICLVSWTWYQVCRPLLAHKIVWDDSWPLEKNRRLLPHLRKGGVLHWKGDQLGINHFSVLAKELERLKEERTAQGDTAAPEEETLEAIAPLQELILESMVDTMHNISLTLYSITNLTRLCVVAHENTVRIDVLLMACPQLKRLQLEGASNPLELVLSPILPSGTSKTSTLPNPLPLWFPPTPQALESLHLVNFFLYPSTDAPRQMPPPAGSENRPLGFPHSPDLLPIAGQRVSHIPRISPSTPANIGGGERFAQAMQEYKRIHGNDTSGAGRSLAYHPDTPPVVAEWSFLARDLGTHISRPHLFPIPSVITKLELLDDPHHYRPGPPFHTFLCSATHLQVLKARSVQYLGDDLTQFREKGSQSMWACRQLRMLHLGFYWGAPPRQEGGGGDVSSSEQDDDVSRQQRLEQQSRTLFGYLSKVCPKLEELVVRADHLELSLASGLCLLSRQQRLEKLEVQVLNYGLLNGLERDNTAIVEKYQRDLDWMRLSGVSAMKAKPVAVMGKEMLSGTTSLLKTLSVGSEGTKDPEEGVSWREWGSDMGSRTYSQDDLHYRGSLEDVRQCLHSIYPVDDRENKAECWPHLRQINVEWYWNGLCEVLQRRAREYRGLLP</sequence>
<dbReference type="Proteomes" id="UP000696485">
    <property type="component" value="Unassembled WGS sequence"/>
</dbReference>
<dbReference type="AlphaFoldDB" id="A0A9P5SMK5"/>
<evidence type="ECO:0000313" key="4">
    <source>
        <dbReference type="Proteomes" id="UP000696485"/>
    </source>
</evidence>
<reference evidence="3" key="1">
    <citation type="journal article" date="2020" name="Fungal Divers.">
        <title>Resolving the Mortierellaceae phylogeny through synthesis of multi-gene phylogenetics and phylogenomics.</title>
        <authorList>
            <person name="Vandepol N."/>
            <person name="Liber J."/>
            <person name="Desiro A."/>
            <person name="Na H."/>
            <person name="Kennedy M."/>
            <person name="Barry K."/>
            <person name="Grigoriev I.V."/>
            <person name="Miller A.N."/>
            <person name="O'Donnell K."/>
            <person name="Stajich J.E."/>
            <person name="Bonito G."/>
        </authorList>
    </citation>
    <scope>NUCLEOTIDE SEQUENCE</scope>
    <source>
        <strain evidence="3">NVP1</strain>
    </source>
</reference>
<feature type="domain" description="F-box" evidence="2">
    <location>
        <begin position="15"/>
        <end position="46"/>
    </location>
</feature>
<organism evidence="3 4">
    <name type="scientific">Podila minutissima</name>
    <dbReference type="NCBI Taxonomy" id="64525"/>
    <lineage>
        <taxon>Eukaryota</taxon>
        <taxon>Fungi</taxon>
        <taxon>Fungi incertae sedis</taxon>
        <taxon>Mucoromycota</taxon>
        <taxon>Mortierellomycotina</taxon>
        <taxon>Mortierellomycetes</taxon>
        <taxon>Mortierellales</taxon>
        <taxon>Mortierellaceae</taxon>
        <taxon>Podila</taxon>
    </lineage>
</organism>
<comment type="caution">
    <text evidence="3">The sequence shown here is derived from an EMBL/GenBank/DDBJ whole genome shotgun (WGS) entry which is preliminary data.</text>
</comment>
<feature type="region of interest" description="Disordered" evidence="1">
    <location>
        <begin position="417"/>
        <end position="437"/>
    </location>
</feature>
<evidence type="ECO:0000256" key="1">
    <source>
        <dbReference type="SAM" id="MobiDB-lite"/>
    </source>
</evidence>
<proteinExistence type="predicted"/>
<accession>A0A9P5SMK5</accession>
<dbReference type="EMBL" id="JAAAUY010000302">
    <property type="protein sequence ID" value="KAF9331764.1"/>
    <property type="molecule type" value="Genomic_DNA"/>
</dbReference>
<keyword evidence="4" id="KW-1185">Reference proteome</keyword>